<keyword evidence="1" id="KW-1133">Transmembrane helix</keyword>
<dbReference type="InterPro" id="IPR028087">
    <property type="entry name" value="Tad_N"/>
</dbReference>
<evidence type="ECO:0000259" key="2">
    <source>
        <dbReference type="Pfam" id="PF13400"/>
    </source>
</evidence>
<proteinExistence type="predicted"/>
<keyword evidence="1" id="KW-0472">Membrane</keyword>
<keyword evidence="1" id="KW-0812">Transmembrane</keyword>
<evidence type="ECO:0000256" key="1">
    <source>
        <dbReference type="SAM" id="Phobius"/>
    </source>
</evidence>
<feature type="domain" description="Putative Flp pilus-assembly TadG-like N-terminal" evidence="2">
    <location>
        <begin position="35"/>
        <end position="82"/>
    </location>
</feature>
<organism evidence="3">
    <name type="scientific">uncultured Chloroflexota bacterium</name>
    <dbReference type="NCBI Taxonomy" id="166587"/>
    <lineage>
        <taxon>Bacteria</taxon>
        <taxon>Bacillati</taxon>
        <taxon>Chloroflexota</taxon>
        <taxon>environmental samples</taxon>
    </lineage>
</organism>
<sequence>MPAPAPGCLAAIPATSAMGRAPGRARRAARAAERGQVLVIVALLMTALTAMLALVVDVGFLLTQRRFDQNGADAASLAAGRALADAVSPLDASARLYFTQSDAELYQSVRYYAGLAPSTTSAAPTGVNRAGAVQGRTALAVTLEYSTGATWCVSPSSVAPPRTPSVPACVLPVVGGVAYPPLPAAAQPFRVRVTVSSTTNAFVAGAIGGNALSPPAPQQDSIPACLRAAGAAGNVTCAQAVAVVLGSTSATTTAARIPVSTGDCQISAPAGGGLFQFWGAAASGCGGDVGSWNNLLDFTTETRWCNTLTGTTDPDYRYVNLLPAGAQVAGGACAGEQPDPTWTRSGYTRDTVYPGQNDVNRDVPYWIAAGFGGAIRAAPTDGNRFPTYLDLSSSPAGNLGQNIAAGFYCGSSGVTATTCDTAINAAGTYFFAKNRPGYHDVCPDTWGRRYGAGCRDAAVVTWTQPEWAVGLNQGGTGWATSGSGGPARVRAARLLTFRFYCDHSGAGLCTQPPKSIVGTAANSSVWGRAVGHVVSGPCATCTTGPSLYGNKVTLQ</sequence>
<name>A0A6J4KE89_9CHLR</name>
<gene>
    <name evidence="3" type="ORF">AVDCRST_MAG77-5794</name>
</gene>
<dbReference type="AlphaFoldDB" id="A0A6J4KE89"/>
<dbReference type="EMBL" id="CADCTC010000301">
    <property type="protein sequence ID" value="CAA9302627.1"/>
    <property type="molecule type" value="Genomic_DNA"/>
</dbReference>
<dbReference type="Pfam" id="PF13400">
    <property type="entry name" value="Tad"/>
    <property type="match status" value="1"/>
</dbReference>
<evidence type="ECO:0000313" key="3">
    <source>
        <dbReference type="EMBL" id="CAA9302627.1"/>
    </source>
</evidence>
<accession>A0A6J4KE89</accession>
<reference evidence="3" key="1">
    <citation type="submission" date="2020-02" db="EMBL/GenBank/DDBJ databases">
        <authorList>
            <person name="Meier V. D."/>
        </authorList>
    </citation>
    <scope>NUCLEOTIDE SEQUENCE</scope>
    <source>
        <strain evidence="3">AVDCRST_MAG77</strain>
    </source>
</reference>
<protein>
    <recommendedName>
        <fullName evidence="2">Putative Flp pilus-assembly TadG-like N-terminal domain-containing protein</fullName>
    </recommendedName>
</protein>
<feature type="transmembrane region" description="Helical" evidence="1">
    <location>
        <begin position="37"/>
        <end position="62"/>
    </location>
</feature>